<proteinExistence type="predicted"/>
<evidence type="ECO:0000313" key="3">
    <source>
        <dbReference type="Proteomes" id="UP001176961"/>
    </source>
</evidence>
<dbReference type="InterPro" id="IPR004988">
    <property type="entry name" value="DUF273"/>
</dbReference>
<accession>A0AA36DKS6</accession>
<dbReference type="AlphaFoldDB" id="A0AA36DKS6"/>
<sequence length="185" mass="21335">MFVRKDNYDFMAYLGEVLIPENAGLPMCMDIFYNTTNYFQMGVFSKCVRRLFEVNSEHVKIYPKGTAWVRDIWLTNSMWSLSDFMLHGCKGNGSVADSKPKLAKGSSRLWYNPFTKPFNFTECAHGNTSWNHNNVLITSKEQIESRLHEYAREMEALNAKVVRELESGCSPSLIERIIHTAKAYL</sequence>
<gene>
    <name evidence="2" type="ORF">CYNAS_LOCUS1426</name>
</gene>
<dbReference type="Pfam" id="PF03314">
    <property type="entry name" value="DUF273"/>
    <property type="match status" value="1"/>
</dbReference>
<evidence type="ECO:0000313" key="2">
    <source>
        <dbReference type="EMBL" id="CAJ0589443.1"/>
    </source>
</evidence>
<keyword evidence="1" id="KW-0175">Coiled coil</keyword>
<dbReference type="PANTHER" id="PTHR31562:SF9">
    <property type="entry name" value="GLYCOSYLTRANSFERASE FAMILY 8 PROTEIN"/>
    <property type="match status" value="1"/>
</dbReference>
<dbReference type="PANTHER" id="PTHR31562">
    <property type="entry name" value="PROTEIN CBG18972"/>
    <property type="match status" value="1"/>
</dbReference>
<dbReference type="EMBL" id="CATQJL010000001">
    <property type="protein sequence ID" value="CAJ0589443.1"/>
    <property type="molecule type" value="Genomic_DNA"/>
</dbReference>
<evidence type="ECO:0000256" key="1">
    <source>
        <dbReference type="SAM" id="Coils"/>
    </source>
</evidence>
<dbReference type="Proteomes" id="UP001176961">
    <property type="component" value="Unassembled WGS sequence"/>
</dbReference>
<comment type="caution">
    <text evidence="2">The sequence shown here is derived from an EMBL/GenBank/DDBJ whole genome shotgun (WGS) entry which is preliminary data.</text>
</comment>
<feature type="coiled-coil region" evidence="1">
    <location>
        <begin position="140"/>
        <end position="167"/>
    </location>
</feature>
<keyword evidence="3" id="KW-1185">Reference proteome</keyword>
<protein>
    <submittedName>
        <fullName evidence="2">Uncharacterized protein</fullName>
    </submittedName>
</protein>
<reference evidence="2" key="1">
    <citation type="submission" date="2023-07" db="EMBL/GenBank/DDBJ databases">
        <authorList>
            <consortium name="CYATHOMIX"/>
        </authorList>
    </citation>
    <scope>NUCLEOTIDE SEQUENCE</scope>
    <source>
        <strain evidence="2">N/A</strain>
    </source>
</reference>
<name>A0AA36DKS6_CYLNA</name>
<organism evidence="2 3">
    <name type="scientific">Cylicocyclus nassatus</name>
    <name type="common">Nematode worm</name>
    <dbReference type="NCBI Taxonomy" id="53992"/>
    <lineage>
        <taxon>Eukaryota</taxon>
        <taxon>Metazoa</taxon>
        <taxon>Ecdysozoa</taxon>
        <taxon>Nematoda</taxon>
        <taxon>Chromadorea</taxon>
        <taxon>Rhabditida</taxon>
        <taxon>Rhabditina</taxon>
        <taxon>Rhabditomorpha</taxon>
        <taxon>Strongyloidea</taxon>
        <taxon>Strongylidae</taxon>
        <taxon>Cylicocyclus</taxon>
    </lineage>
</organism>